<protein>
    <submittedName>
        <fullName evidence="1">Mitochondrial enolase superfamily member 1</fullName>
    </submittedName>
</protein>
<sequence length="156" mass="17877">MDQNLPSTCRIAQDDAECTLSRFADDTRLRGVADMPEGHAAIQRDLERLEKWANRNLMKFNKEKCKVLHLGRKKPRHVYMLRATKLGSSLAEKELGVLVDTKFDVNQQCALAANKAIGVVGCIRQSVASRLREVRPNLEYYVQFWAPQYKRCLDIL</sequence>
<name>A0ABC9VT05_GRUJA</name>
<comment type="caution">
    <text evidence="1">The sequence shown here is derived from an EMBL/GenBank/DDBJ whole genome shotgun (WGS) entry which is preliminary data.</text>
</comment>
<dbReference type="AlphaFoldDB" id="A0ABC9VT05"/>
<proteinExistence type="predicted"/>
<accession>A0ABC9VT05</accession>
<gene>
    <name evidence="1" type="ORF">GRJ2_000062300</name>
</gene>
<organism evidence="1 2">
    <name type="scientific">Grus japonensis</name>
    <name type="common">Japanese crane</name>
    <name type="synonym">Red-crowned crane</name>
    <dbReference type="NCBI Taxonomy" id="30415"/>
    <lineage>
        <taxon>Eukaryota</taxon>
        <taxon>Metazoa</taxon>
        <taxon>Chordata</taxon>
        <taxon>Craniata</taxon>
        <taxon>Vertebrata</taxon>
        <taxon>Euteleostomi</taxon>
        <taxon>Archelosauria</taxon>
        <taxon>Archosauria</taxon>
        <taxon>Dinosauria</taxon>
        <taxon>Saurischia</taxon>
        <taxon>Theropoda</taxon>
        <taxon>Coelurosauria</taxon>
        <taxon>Aves</taxon>
        <taxon>Neognathae</taxon>
        <taxon>Neoaves</taxon>
        <taxon>Gruiformes</taxon>
        <taxon>Gruidae</taxon>
        <taxon>Grus</taxon>
    </lineage>
</organism>
<dbReference type="PANTHER" id="PTHR33332">
    <property type="entry name" value="REVERSE TRANSCRIPTASE DOMAIN-CONTAINING PROTEIN"/>
    <property type="match status" value="1"/>
</dbReference>
<keyword evidence="2" id="KW-1185">Reference proteome</keyword>
<evidence type="ECO:0000313" key="1">
    <source>
        <dbReference type="EMBL" id="GAB0175971.1"/>
    </source>
</evidence>
<dbReference type="Proteomes" id="UP001623348">
    <property type="component" value="Unassembled WGS sequence"/>
</dbReference>
<evidence type="ECO:0000313" key="2">
    <source>
        <dbReference type="Proteomes" id="UP001623348"/>
    </source>
</evidence>
<dbReference type="EMBL" id="BAAFJT010000001">
    <property type="protein sequence ID" value="GAB0175971.1"/>
    <property type="molecule type" value="Genomic_DNA"/>
</dbReference>
<reference evidence="1 2" key="1">
    <citation type="submission" date="2024-06" db="EMBL/GenBank/DDBJ databases">
        <title>The draft genome of Grus japonensis, version 3.</title>
        <authorList>
            <person name="Nabeshima K."/>
            <person name="Suzuki S."/>
            <person name="Onuma M."/>
        </authorList>
    </citation>
    <scope>NUCLEOTIDE SEQUENCE [LARGE SCALE GENOMIC DNA]</scope>
    <source>
        <strain evidence="1 2">451A</strain>
    </source>
</reference>